<proteinExistence type="predicted"/>
<accession>A0A9P1CVW8</accession>
<organism evidence="2">
    <name type="scientific">Cladocopium goreaui</name>
    <dbReference type="NCBI Taxonomy" id="2562237"/>
    <lineage>
        <taxon>Eukaryota</taxon>
        <taxon>Sar</taxon>
        <taxon>Alveolata</taxon>
        <taxon>Dinophyceae</taxon>
        <taxon>Suessiales</taxon>
        <taxon>Symbiodiniaceae</taxon>
        <taxon>Cladocopium</taxon>
    </lineage>
</organism>
<evidence type="ECO:0000256" key="1">
    <source>
        <dbReference type="SAM" id="MobiDB-lite"/>
    </source>
</evidence>
<evidence type="ECO:0000313" key="4">
    <source>
        <dbReference type="Proteomes" id="UP001152797"/>
    </source>
</evidence>
<evidence type="ECO:0000313" key="3">
    <source>
        <dbReference type="EMBL" id="CAL4786581.1"/>
    </source>
</evidence>
<protein>
    <submittedName>
        <fullName evidence="2">Uncharacterized protein</fullName>
    </submittedName>
</protein>
<feature type="compositionally biased region" description="Acidic residues" evidence="1">
    <location>
        <begin position="392"/>
        <end position="401"/>
    </location>
</feature>
<dbReference type="Proteomes" id="UP001152797">
    <property type="component" value="Unassembled WGS sequence"/>
</dbReference>
<reference evidence="3 4" key="2">
    <citation type="submission" date="2024-05" db="EMBL/GenBank/DDBJ databases">
        <authorList>
            <person name="Chen Y."/>
            <person name="Shah S."/>
            <person name="Dougan E. K."/>
            <person name="Thang M."/>
            <person name="Chan C."/>
        </authorList>
    </citation>
    <scope>NUCLEOTIDE SEQUENCE [LARGE SCALE GENOMIC DNA]</scope>
</reference>
<keyword evidence="4" id="KW-1185">Reference proteome</keyword>
<feature type="compositionally biased region" description="Basic and acidic residues" evidence="1">
    <location>
        <begin position="434"/>
        <end position="446"/>
    </location>
</feature>
<evidence type="ECO:0000313" key="2">
    <source>
        <dbReference type="EMBL" id="CAI3999269.1"/>
    </source>
</evidence>
<feature type="region of interest" description="Disordered" evidence="1">
    <location>
        <begin position="392"/>
        <end position="482"/>
    </location>
</feature>
<dbReference type="EMBL" id="CAMXCT020002602">
    <property type="protein sequence ID" value="CAL1152644.1"/>
    <property type="molecule type" value="Genomic_DNA"/>
</dbReference>
<reference evidence="2" key="1">
    <citation type="submission" date="2022-10" db="EMBL/GenBank/DDBJ databases">
        <authorList>
            <person name="Chen Y."/>
            <person name="Dougan E. K."/>
            <person name="Chan C."/>
            <person name="Rhodes N."/>
            <person name="Thang M."/>
        </authorList>
    </citation>
    <scope>NUCLEOTIDE SEQUENCE</scope>
</reference>
<feature type="region of interest" description="Disordered" evidence="1">
    <location>
        <begin position="1"/>
        <end position="20"/>
    </location>
</feature>
<comment type="caution">
    <text evidence="2">The sequence shown here is derived from an EMBL/GenBank/DDBJ whole genome shotgun (WGS) entry which is preliminary data.</text>
</comment>
<dbReference type="AlphaFoldDB" id="A0A9P1CVW8"/>
<name>A0A9P1CVW8_9DINO</name>
<gene>
    <name evidence="2" type="ORF">C1SCF055_LOCUS25489</name>
</gene>
<dbReference type="OrthoDB" id="10558554at2759"/>
<sequence length="548" mass="62406">MLTQKVAEAPALDTEATTVSTPAVVAAALPEAEGDVSERPQEPPEAAELADSEDTKKEVDLPTPSPEELAEARRLDQEERLRKQKLQLEMCQFRELLSAPCLVLVVCGLPLPEILALRAVNSSALHWAMDSAIAHLGEVCQAHHRIRTRLWIQRLEEINRHTTDESLYDSKVRRLADEALRRRMEAEMADARQDMENRIRDFHVEVDRRMEAQAVRVHAIVEERVQQQLDTILAAEMEKVRVLVEERVQGRVRQVVQREVYATVCEMQAKLATLAKENEKLRAVFLEHLEHSDLCFRSLVWALSPTSTGLFARTLRLIWCCRRRFTRFSAWMLGVPMDSRRDILRQRLELMHYLGSLRHPDRDRESPRRHERASELGRQKLLAALQGVEAAEAEALSEDSSSEVQPGPLERAVRDLPRTSGELVAAALSARRQVQGERVQDAEQRRPRSSSQDSSEARLTEPPSEDDADSEDIRQREDADDLFEEGVIEVGRDTLRFQLGLPHERTHEANAVGDDDTFEDIEDEEFFELEDLQDLDESCAEVPSVLNA</sequence>
<dbReference type="EMBL" id="CAMXCT010002602">
    <property type="protein sequence ID" value="CAI3999269.1"/>
    <property type="molecule type" value="Genomic_DNA"/>
</dbReference>
<feature type="region of interest" description="Disordered" evidence="1">
    <location>
        <begin position="30"/>
        <end position="69"/>
    </location>
</feature>
<dbReference type="EMBL" id="CAMXCT030002602">
    <property type="protein sequence ID" value="CAL4786581.1"/>
    <property type="molecule type" value="Genomic_DNA"/>
</dbReference>